<organism evidence="1">
    <name type="scientific">bioreactor metagenome</name>
    <dbReference type="NCBI Taxonomy" id="1076179"/>
    <lineage>
        <taxon>unclassified sequences</taxon>
        <taxon>metagenomes</taxon>
        <taxon>ecological metagenomes</taxon>
    </lineage>
</organism>
<accession>A0A644WAW9</accession>
<name>A0A644WAW9_9ZZZZ</name>
<dbReference type="AlphaFoldDB" id="A0A644WAW9"/>
<protein>
    <submittedName>
        <fullName evidence="1">Uncharacterized protein</fullName>
    </submittedName>
</protein>
<gene>
    <name evidence="1" type="ORF">SDC9_46848</name>
</gene>
<evidence type="ECO:0000313" key="1">
    <source>
        <dbReference type="EMBL" id="MPM00621.1"/>
    </source>
</evidence>
<comment type="caution">
    <text evidence="1">The sequence shown here is derived from an EMBL/GenBank/DDBJ whole genome shotgun (WGS) entry which is preliminary data.</text>
</comment>
<reference evidence="1" key="1">
    <citation type="submission" date="2019-08" db="EMBL/GenBank/DDBJ databases">
        <authorList>
            <person name="Kucharzyk K."/>
            <person name="Murdoch R.W."/>
            <person name="Higgins S."/>
            <person name="Loffler F."/>
        </authorList>
    </citation>
    <scope>NUCLEOTIDE SEQUENCE</scope>
</reference>
<dbReference type="EMBL" id="VSSQ01000741">
    <property type="protein sequence ID" value="MPM00621.1"/>
    <property type="molecule type" value="Genomic_DNA"/>
</dbReference>
<proteinExistence type="predicted"/>
<sequence length="140" mass="15347">MANEIIPLINGIAYEWASIRVNLFGGIVYGITGINYEEKQDMENIYGAGNLPVERGYGNISFSSGISLLASEVEAITANAPGKRIQAIPEFDIVVAYLVGTTVVTHTLKQCRFTTNKRDVKQGDKKIEVAIELIVGNIKW</sequence>